<dbReference type="GO" id="GO:0004462">
    <property type="term" value="F:lactoylglutathione lyase activity"/>
    <property type="evidence" value="ECO:0007669"/>
    <property type="project" value="InterPro"/>
</dbReference>
<dbReference type="InterPro" id="IPR037523">
    <property type="entry name" value="VOC_core"/>
</dbReference>
<dbReference type="GO" id="GO:0019243">
    <property type="term" value="P:methylglyoxal catabolic process to D-lactate via S-lactoyl-glutathione"/>
    <property type="evidence" value="ECO:0007669"/>
    <property type="project" value="TreeGrafter"/>
</dbReference>
<evidence type="ECO:0000259" key="6">
    <source>
        <dbReference type="PROSITE" id="PS51819"/>
    </source>
</evidence>
<dbReference type="Gene3D" id="3.10.180.10">
    <property type="entry name" value="2,3-Dihydroxybiphenyl 1,2-Dioxygenase, domain 1"/>
    <property type="match status" value="1"/>
</dbReference>
<dbReference type="EMBL" id="ABVL01000035">
    <property type="protein sequence ID" value="EDY16333.1"/>
    <property type="molecule type" value="Genomic_DNA"/>
</dbReference>
<proteinExistence type="predicted"/>
<keyword evidence="7" id="KW-0223">Dioxygenase</keyword>
<dbReference type="STRING" id="497964.CfE428DRAFT_6146"/>
<dbReference type="eggNOG" id="COG0346">
    <property type="taxonomic scope" value="Bacteria"/>
</dbReference>
<dbReference type="PANTHER" id="PTHR46036:SF5">
    <property type="entry name" value="LACTOYLGLUTATHIONE LYASE"/>
    <property type="match status" value="1"/>
</dbReference>
<dbReference type="AlphaFoldDB" id="B4DB55"/>
<dbReference type="InterPro" id="IPR004360">
    <property type="entry name" value="Glyas_Fos-R_dOase_dom"/>
</dbReference>
<keyword evidence="1" id="KW-0479">Metal-binding</keyword>
<name>B4DB55_9BACT</name>
<evidence type="ECO:0000313" key="7">
    <source>
        <dbReference type="EMBL" id="EDY16333.1"/>
    </source>
</evidence>
<comment type="caution">
    <text evidence="7">The sequence shown here is derived from an EMBL/GenBank/DDBJ whole genome shotgun (WGS) entry which is preliminary data.</text>
</comment>
<evidence type="ECO:0000256" key="1">
    <source>
        <dbReference type="ARBA" id="ARBA00022723"/>
    </source>
</evidence>
<evidence type="ECO:0000256" key="3">
    <source>
        <dbReference type="ARBA" id="ARBA00030892"/>
    </source>
</evidence>
<dbReference type="SUPFAM" id="SSF54593">
    <property type="entry name" value="Glyoxalase/Bleomycin resistance protein/Dihydroxybiphenyl dioxygenase"/>
    <property type="match status" value="1"/>
</dbReference>
<dbReference type="RefSeq" id="WP_006983465.1">
    <property type="nucleotide sequence ID" value="NZ_ABVL01000035.1"/>
</dbReference>
<keyword evidence="8" id="KW-1185">Reference proteome</keyword>
<evidence type="ECO:0000256" key="5">
    <source>
        <dbReference type="ARBA" id="ARBA00033298"/>
    </source>
</evidence>
<dbReference type="GO" id="GO:0046872">
    <property type="term" value="F:metal ion binding"/>
    <property type="evidence" value="ECO:0007669"/>
    <property type="project" value="UniProtKB-KW"/>
</dbReference>
<feature type="domain" description="VOC" evidence="6">
    <location>
        <begin position="4"/>
        <end position="124"/>
    </location>
</feature>
<dbReference type="PROSITE" id="PS00934">
    <property type="entry name" value="GLYOXALASE_I_1"/>
    <property type="match status" value="1"/>
</dbReference>
<keyword evidence="7" id="KW-0560">Oxidoreductase</keyword>
<gene>
    <name evidence="7" type="ORF">CfE428DRAFT_6146</name>
</gene>
<dbReference type="PROSITE" id="PS51819">
    <property type="entry name" value="VOC"/>
    <property type="match status" value="1"/>
</dbReference>
<evidence type="ECO:0000313" key="8">
    <source>
        <dbReference type="Proteomes" id="UP000005824"/>
    </source>
</evidence>
<dbReference type="PANTHER" id="PTHR46036">
    <property type="entry name" value="LACTOYLGLUTATHIONE LYASE"/>
    <property type="match status" value="1"/>
</dbReference>
<dbReference type="Pfam" id="PF00903">
    <property type="entry name" value="Glyoxalase"/>
    <property type="match status" value="1"/>
</dbReference>
<organism evidence="7 8">
    <name type="scientific">Chthoniobacter flavus Ellin428</name>
    <dbReference type="NCBI Taxonomy" id="497964"/>
    <lineage>
        <taxon>Bacteria</taxon>
        <taxon>Pseudomonadati</taxon>
        <taxon>Verrucomicrobiota</taxon>
        <taxon>Spartobacteria</taxon>
        <taxon>Chthoniobacterales</taxon>
        <taxon>Chthoniobacteraceae</taxon>
        <taxon>Chthoniobacter</taxon>
    </lineage>
</organism>
<sequence length="126" mass="13990">MVKKLLHTRYRVSDLEKTVAFYRDVLGLELLRRHTSPRGSQLVFFKAPGSEEEIEICQYDGSGEVKVGYDITHLAFEVDDLDAFAKHAAEKGYPLSDGPTPTGSGSVIAFVDAPEGYEIELIQRGK</sequence>
<dbReference type="FunCoup" id="B4DB55">
    <property type="interactions" value="499"/>
</dbReference>
<protein>
    <recommendedName>
        <fullName evidence="3">Aldoketomutase</fullName>
    </recommendedName>
    <alternativeName>
        <fullName evidence="2">Ketone-aldehyde mutase</fullName>
    </alternativeName>
    <alternativeName>
        <fullName evidence="4">Methylglyoxalase</fullName>
    </alternativeName>
    <alternativeName>
        <fullName evidence="5">S-D-lactoylglutathione methylglyoxal lyase</fullName>
    </alternativeName>
</protein>
<reference evidence="7 8" key="1">
    <citation type="journal article" date="2011" name="J. Bacteriol.">
        <title>Genome sequence of Chthoniobacter flavus Ellin428, an aerobic heterotrophic soil bacterium.</title>
        <authorList>
            <person name="Kant R."/>
            <person name="van Passel M.W."/>
            <person name="Palva A."/>
            <person name="Lucas S."/>
            <person name="Lapidus A."/>
            <person name="Glavina Del Rio T."/>
            <person name="Dalin E."/>
            <person name="Tice H."/>
            <person name="Bruce D."/>
            <person name="Goodwin L."/>
            <person name="Pitluck S."/>
            <person name="Larimer F.W."/>
            <person name="Land M.L."/>
            <person name="Hauser L."/>
            <person name="Sangwan P."/>
            <person name="de Vos W.M."/>
            <person name="Janssen P.H."/>
            <person name="Smidt H."/>
        </authorList>
    </citation>
    <scope>NUCLEOTIDE SEQUENCE [LARGE SCALE GENOMIC DNA]</scope>
    <source>
        <strain evidence="7 8">Ellin428</strain>
    </source>
</reference>
<dbReference type="Proteomes" id="UP000005824">
    <property type="component" value="Unassembled WGS sequence"/>
</dbReference>
<accession>B4DB55</accession>
<dbReference type="GO" id="GO:0051213">
    <property type="term" value="F:dioxygenase activity"/>
    <property type="evidence" value="ECO:0007669"/>
    <property type="project" value="UniProtKB-KW"/>
</dbReference>
<evidence type="ECO:0000256" key="2">
    <source>
        <dbReference type="ARBA" id="ARBA00030291"/>
    </source>
</evidence>
<dbReference type="InterPro" id="IPR018146">
    <property type="entry name" value="Glyoxalase_1_CS"/>
</dbReference>
<dbReference type="InterPro" id="IPR029068">
    <property type="entry name" value="Glyas_Bleomycin-R_OHBP_Dase"/>
</dbReference>
<dbReference type="GO" id="GO:0005737">
    <property type="term" value="C:cytoplasm"/>
    <property type="evidence" value="ECO:0007669"/>
    <property type="project" value="TreeGrafter"/>
</dbReference>
<dbReference type="InParanoid" id="B4DB55"/>
<evidence type="ECO:0000256" key="4">
    <source>
        <dbReference type="ARBA" id="ARBA00032460"/>
    </source>
</evidence>